<organism evidence="1">
    <name type="scientific">uncultured bacterium</name>
    <name type="common">gcode 4</name>
    <dbReference type="NCBI Taxonomy" id="1234023"/>
    <lineage>
        <taxon>Bacteria</taxon>
        <taxon>environmental samples</taxon>
    </lineage>
</organism>
<proteinExistence type="predicted"/>
<comment type="caution">
    <text evidence="1">The sequence shown here is derived from an EMBL/GenBank/DDBJ whole genome shotgun (WGS) entry which is preliminary data.</text>
</comment>
<dbReference type="AlphaFoldDB" id="K1YDZ0"/>
<dbReference type="EMBL" id="AMFJ01034047">
    <property type="protein sequence ID" value="EKD30473.1"/>
    <property type="molecule type" value="Genomic_DNA"/>
</dbReference>
<name>K1YDZ0_9BACT</name>
<reference evidence="1" key="1">
    <citation type="journal article" date="2012" name="Science">
        <title>Fermentation, hydrogen, and sulfur metabolism in multiple uncultivated bacterial phyla.</title>
        <authorList>
            <person name="Wrighton K.C."/>
            <person name="Thomas B.C."/>
            <person name="Sharon I."/>
            <person name="Miller C.S."/>
            <person name="Castelle C.J."/>
            <person name="VerBerkmoes N.C."/>
            <person name="Wilkins M.J."/>
            <person name="Hettich R.L."/>
            <person name="Lipton M.S."/>
            <person name="Williams K.H."/>
            <person name="Long P.E."/>
            <person name="Banfield J.F."/>
        </authorList>
    </citation>
    <scope>NUCLEOTIDE SEQUENCE [LARGE SCALE GENOMIC DNA]</scope>
</reference>
<evidence type="ECO:0000313" key="1">
    <source>
        <dbReference type="EMBL" id="EKD30473.1"/>
    </source>
</evidence>
<sequence>MFGIEDLSFEWQYSLSFSVTTLLRRTSRGISLYDVYLGLGWILAGTIRELPGKGHPFESSLANNRIAGASGSGTSSCCEEGFFHHRFRRSRILLKVFVEFLWKHSVYHELRFGIYELLLGLGTETRIRNLDGYDRTKPFEYIRRFEIGVFFLQYLLFAGVFIDSTSQCCLKPCHMRSSVGGRHIVYETDDTLRVIVFLVLKSDLHLDIVEILVCIEDTVPDGVNSSVEVMNVGLNPSFEEESVFRSSKLIRESQGNPLREICLLSETSQNRIIVEYNGREHGSVRPESNDSSMDIGFLTGWRSRTVWNTALVRLRIHLFIFMNPNLHLVGKSIYHRCSYSMETSGYLVPALRSSELSSGVKHRHNRLKSGFTRLWVDIYGNTATIIPDRYGSVRVHGNRDMFRMTRHRLIDGVINNLPNEVMKSLFVGLPDVHTGSFSYRLKTLKNLYITTIVRCCRHNEMIWLKKLEELYGNRAKSKGKKQKSHPL</sequence>
<gene>
    <name evidence="1" type="ORF">ACD_78C00047G0003</name>
</gene>
<accession>K1YDZ0</accession>
<protein>
    <submittedName>
        <fullName evidence="1">Uncharacterized protein</fullName>
    </submittedName>
</protein>